<feature type="region of interest" description="Disordered" evidence="12">
    <location>
        <begin position="933"/>
        <end position="958"/>
    </location>
</feature>
<evidence type="ECO:0000256" key="1">
    <source>
        <dbReference type="ARBA" id="ARBA00004255"/>
    </source>
</evidence>
<dbReference type="Gene3D" id="1.25.40.470">
    <property type="match status" value="1"/>
</dbReference>
<evidence type="ECO:0000256" key="12">
    <source>
        <dbReference type="SAM" id="MobiDB-lite"/>
    </source>
</evidence>
<comment type="subcellular location">
    <subcellularLocation>
        <location evidence="10">Cytoplasm</location>
    </subcellularLocation>
    <subcellularLocation>
        <location evidence="1 10">Golgi apparatus membrane</location>
        <topology evidence="1 10">Peripheral membrane protein</topology>
        <orientation evidence="1">Cytoplasmic side</orientation>
    </subcellularLocation>
</comment>
<dbReference type="AlphaFoldDB" id="A0A7S1TJL4"/>
<comment type="subunit">
    <text evidence="10">Oligomeric complex that consists of at least the alpha, beta, beta', gamma, delta, epsilon and zeta subunits.</text>
</comment>
<keyword evidence="5" id="KW-0677">Repeat</keyword>
<dbReference type="GO" id="GO:0006891">
    <property type="term" value="P:intra-Golgi vesicle-mediated transport"/>
    <property type="evidence" value="ECO:0007669"/>
    <property type="project" value="TreeGrafter"/>
</dbReference>
<feature type="repeat" description="WD" evidence="11">
    <location>
        <begin position="5"/>
        <end position="46"/>
    </location>
</feature>
<accession>A0A7S1TJL4</accession>
<dbReference type="InterPro" id="IPR015943">
    <property type="entry name" value="WD40/YVTN_repeat-like_dom_sf"/>
</dbReference>
<evidence type="ECO:0000259" key="14">
    <source>
        <dbReference type="Pfam" id="PF06957"/>
    </source>
</evidence>
<organism evidence="16">
    <name type="scientific">Erythrolobus australicus</name>
    <dbReference type="NCBI Taxonomy" id="1077150"/>
    <lineage>
        <taxon>Eukaryota</taxon>
        <taxon>Rhodophyta</taxon>
        <taxon>Bangiophyceae</taxon>
        <taxon>Porphyridiales</taxon>
        <taxon>Porphyridiaceae</taxon>
        <taxon>Erythrolobus</taxon>
    </lineage>
</organism>
<feature type="repeat" description="WD" evidence="11">
    <location>
        <begin position="89"/>
        <end position="130"/>
    </location>
</feature>
<evidence type="ECO:0000256" key="4">
    <source>
        <dbReference type="ARBA" id="ARBA00022574"/>
    </source>
</evidence>
<feature type="domain" description="COPA/B second beta-propeller" evidence="13">
    <location>
        <begin position="409"/>
        <end position="623"/>
    </location>
</feature>
<dbReference type="InterPro" id="IPR019775">
    <property type="entry name" value="WD40_repeat_CS"/>
</dbReference>
<dbReference type="SUPFAM" id="SSF50978">
    <property type="entry name" value="WD40 repeat-like"/>
    <property type="match status" value="1"/>
</dbReference>
<reference evidence="16" key="1">
    <citation type="submission" date="2021-01" db="EMBL/GenBank/DDBJ databases">
        <authorList>
            <person name="Corre E."/>
            <person name="Pelletier E."/>
            <person name="Niang G."/>
            <person name="Scheremetjew M."/>
            <person name="Finn R."/>
            <person name="Kale V."/>
            <person name="Holt S."/>
            <person name="Cochrane G."/>
            <person name="Meng A."/>
            <person name="Brown T."/>
            <person name="Cohen L."/>
        </authorList>
    </citation>
    <scope>NUCLEOTIDE SEQUENCE</scope>
    <source>
        <strain evidence="16">CCMP3124</strain>
    </source>
</reference>
<dbReference type="GO" id="GO:0030126">
    <property type="term" value="C:COPI vesicle coat"/>
    <property type="evidence" value="ECO:0007669"/>
    <property type="project" value="UniProtKB-UniRule"/>
</dbReference>
<dbReference type="FunFam" id="1.25.40.470:FF:000002">
    <property type="entry name" value="Coatomer subunit alpha"/>
    <property type="match status" value="1"/>
</dbReference>
<evidence type="ECO:0000259" key="15">
    <source>
        <dbReference type="Pfam" id="PF23953"/>
    </source>
</evidence>
<feature type="repeat" description="WD" evidence="11">
    <location>
        <begin position="47"/>
        <end position="88"/>
    </location>
</feature>
<dbReference type="InterPro" id="IPR036322">
    <property type="entry name" value="WD40_repeat_dom_sf"/>
</dbReference>
<gene>
    <name evidence="16" type="ORF">EAUS1353_LOCUS420</name>
</gene>
<protein>
    <recommendedName>
        <fullName evidence="10">Coatomer subunit alpha</fullName>
    </recommendedName>
</protein>
<dbReference type="InterPro" id="IPR050844">
    <property type="entry name" value="Coatomer_complex_subunit"/>
</dbReference>
<keyword evidence="8 10" id="KW-0333">Golgi apparatus</keyword>
<dbReference type="GO" id="GO:0006890">
    <property type="term" value="P:retrograde vesicle-mediated transport, Golgi to endoplasmic reticulum"/>
    <property type="evidence" value="ECO:0007669"/>
    <property type="project" value="TreeGrafter"/>
</dbReference>
<keyword evidence="3 10" id="KW-0963">Cytoplasm</keyword>
<feature type="domain" description="Coatomer alpha subunit C-terminal" evidence="14">
    <location>
        <begin position="916"/>
        <end position="1280"/>
    </location>
</feature>
<dbReference type="GO" id="GO:0000139">
    <property type="term" value="C:Golgi membrane"/>
    <property type="evidence" value="ECO:0007669"/>
    <property type="project" value="UniProtKB-SubCell"/>
</dbReference>
<keyword evidence="4 11" id="KW-0853">WD repeat</keyword>
<evidence type="ECO:0000259" key="13">
    <source>
        <dbReference type="Pfam" id="PF04053"/>
    </source>
</evidence>
<dbReference type="Pfam" id="PF23953">
    <property type="entry name" value="TPR_COPA_B"/>
    <property type="match status" value="1"/>
</dbReference>
<dbReference type="PROSITE" id="PS00678">
    <property type="entry name" value="WD_REPEATS_1"/>
    <property type="match status" value="1"/>
</dbReference>
<dbReference type="FunFam" id="2.130.10.10:FF:000010">
    <property type="entry name" value="Coatomer subunit alpha"/>
    <property type="match status" value="1"/>
</dbReference>
<dbReference type="PANTHER" id="PTHR19876">
    <property type="entry name" value="COATOMER"/>
    <property type="match status" value="1"/>
</dbReference>
<dbReference type="CDD" id="cd22948">
    <property type="entry name" value="Coatomer_WDAD_alpha"/>
    <property type="match status" value="1"/>
</dbReference>
<dbReference type="InterPro" id="IPR006692">
    <property type="entry name" value="Beta-prop_COPA/B_2nd"/>
</dbReference>
<feature type="domain" description="COPA/B TPR" evidence="15">
    <location>
        <begin position="666"/>
        <end position="814"/>
    </location>
</feature>
<dbReference type="Pfam" id="PF06957">
    <property type="entry name" value="COPI_C"/>
    <property type="match status" value="1"/>
</dbReference>
<evidence type="ECO:0000256" key="6">
    <source>
        <dbReference type="ARBA" id="ARBA00022892"/>
    </source>
</evidence>
<evidence type="ECO:0000256" key="3">
    <source>
        <dbReference type="ARBA" id="ARBA00022490"/>
    </source>
</evidence>
<keyword evidence="9 10" id="KW-0472">Membrane</keyword>
<evidence type="ECO:0000256" key="2">
    <source>
        <dbReference type="ARBA" id="ARBA00022448"/>
    </source>
</evidence>
<sequence length="1280" mass="140581">MLTKFETKSNRVKGLAFHPSRPWILSTLHSGSIQLWDYRMGTLIDRFEEHEGPVRGVDFHVTQPLFVSGGDDYKIKVWNYKLRRCLFTLLGHLDYIRTVYFHKEHPWIVSASDDQTVRIWNWQNRSCLAVLTGHNHYVMCASFHPRDDLVVSASLDQTLRVWDISALSQKSVRAPTGEEMMGQMRGNFNAAVNSDLFGGTDAIVKYVLEGHSRGVNWAHFHPTLPLIISGADDRLIKLWRMSDVKAWEVDTFRGHLNNVSCVMFHPRQELVLSDSEDKTIRVWDLNRRTCIYSFRRENDRFWIMAAHPHVNLIAAGHDSGMVVFKLERERPAHAITAGNLIYVKDRYLRSLDFDNGRDVSLVALAGSSSGGGGGGLGSFGSLGGYSAFGDMANGIGGSGGGSASAAAQRAPARSMSYNAQENALILNYDDDNGRYELYVLPKGAAGEANVEPRRGSGTYAIFVGRNRFASLEAGKTIVVRDLHNEVTKRVPVLLPGADMMFQAGPGFVLLRNEERVALQDLQQRKIVAELSAAMIKYVAWSEDMKRVALLGKHVIVIASRKLEVLATLHETIRVKSAAWDDSGVLLYTTLNHLKYCLPNGDNGIVSTMQQPIYITRVRGPAICYLDREGNPGLMPIDPTEYTFKLLLLRKRYDDVRRMISENRLSGQAIIAYLHKKGFPEVALHFVRDEKTRFALAIDSGSLDVGLASAQALNDPEAWKQLAEEALRQGNVDIVELCYQKTKNLERLAFLYVVTGNFDKLAKMAKIAEASGNYMAQFQILSYLGDFESIASVLADCGQGPLAKLCAGTYGLSELAAQLPGEDVSASFDSGKLLCPPVALSNGANWPMLQISRGLFKRDTAAGEFEEPSADYYEDAATFAESERDPTWDEAPAAAKTAADAVDPFAAELDQRQPSGGEGLGGWGDDEFDIDVPGAGVSNAGEGAPDGGPVETDEFGREDDTDVTEAEALYYVPPKAGTGLEARWRRSSKLAGELVASGAFEDAFKLLSRQIGASQFAPMKEAMLSVYLGCRLSLPGTVNVVSNQALISRMDDVDRPLTTFSLPALKDRVGQMSQFVTQGRFSDAAKLIRLIFASAPLMSVDTMEDVNEVRAVLATCKEYGIGLALEARQKAAKAKNDAASQVLLAALFTHCRMSPVHLQLSLRAAMKVSYDVKNYIMASGFARRLLETSPKPELAASARKMIQFCDQNMTNACEVDYDDRRDFVVDCASYTPLYAGQPRTECPYCSSVYAPAARGSVCSTCAVSTVGVTAEGLRISSSQVR</sequence>
<dbReference type="InterPro" id="IPR016391">
    <property type="entry name" value="Coatomer_asu"/>
</dbReference>
<evidence type="ECO:0000256" key="9">
    <source>
        <dbReference type="ARBA" id="ARBA00023136"/>
    </source>
</evidence>
<evidence type="ECO:0000256" key="7">
    <source>
        <dbReference type="ARBA" id="ARBA00022927"/>
    </source>
</evidence>
<feature type="repeat" description="WD" evidence="11">
    <location>
        <begin position="208"/>
        <end position="242"/>
    </location>
</feature>
<dbReference type="PANTHER" id="PTHR19876:SF1">
    <property type="entry name" value="COATOMER SUBUNIT ALPHA"/>
    <property type="match status" value="1"/>
</dbReference>
<evidence type="ECO:0000256" key="8">
    <source>
        <dbReference type="ARBA" id="ARBA00023034"/>
    </source>
</evidence>
<feature type="repeat" description="WD" evidence="11">
    <location>
        <begin position="252"/>
        <end position="293"/>
    </location>
</feature>
<dbReference type="InterPro" id="IPR047312">
    <property type="entry name" value="Coatomer_alpha_WD-assoc_reg"/>
</dbReference>
<evidence type="ECO:0000313" key="16">
    <source>
        <dbReference type="EMBL" id="CAD9238690.1"/>
    </source>
</evidence>
<proteinExistence type="predicted"/>
<keyword evidence="7 10" id="KW-0653">Protein transport</keyword>
<dbReference type="InterPro" id="IPR010714">
    <property type="entry name" value="Coatomer_asu_C"/>
</dbReference>
<dbReference type="PRINTS" id="PR00320">
    <property type="entry name" value="GPROTEINBRPT"/>
</dbReference>
<name>A0A7S1TJL4_9RHOD</name>
<dbReference type="GO" id="GO:0005198">
    <property type="term" value="F:structural molecule activity"/>
    <property type="evidence" value="ECO:0007669"/>
    <property type="project" value="InterPro"/>
</dbReference>
<dbReference type="EMBL" id="HBGI01000672">
    <property type="protein sequence ID" value="CAD9238690.1"/>
    <property type="molecule type" value="Transcribed_RNA"/>
</dbReference>
<dbReference type="PIRSF" id="PIRSF003354">
    <property type="entry name" value="Coatomer_alpha_subunit"/>
    <property type="match status" value="1"/>
</dbReference>
<comment type="function">
    <text evidence="10">The coatomer is a cytosolic protein complex that binds to dilysine motifs and reversibly associates with Golgi non-clathrin-coated vesicles, which further mediate biosynthetic protein transport from the ER, via the Golgi up to the trans Golgi network.</text>
</comment>
<dbReference type="PROSITE" id="PS50082">
    <property type="entry name" value="WD_REPEATS_2"/>
    <property type="match status" value="6"/>
</dbReference>
<dbReference type="GO" id="GO:0006886">
    <property type="term" value="P:intracellular protein transport"/>
    <property type="evidence" value="ECO:0007669"/>
    <property type="project" value="UniProtKB-UniRule"/>
</dbReference>
<evidence type="ECO:0000256" key="5">
    <source>
        <dbReference type="ARBA" id="ARBA00022737"/>
    </source>
</evidence>
<dbReference type="Pfam" id="PF00400">
    <property type="entry name" value="WD40"/>
    <property type="match status" value="6"/>
</dbReference>
<feature type="repeat" description="WD" evidence="11">
    <location>
        <begin position="131"/>
        <end position="172"/>
    </location>
</feature>
<dbReference type="Pfam" id="PF04053">
    <property type="entry name" value="B-prop_COPA_B_2nd"/>
    <property type="match status" value="1"/>
</dbReference>
<dbReference type="InterPro" id="IPR020472">
    <property type="entry name" value="WD40_PAC1"/>
</dbReference>
<keyword evidence="6 10" id="KW-0931">ER-Golgi transport</keyword>
<dbReference type="Gene3D" id="2.130.10.10">
    <property type="entry name" value="YVTN repeat-like/Quinoprotein amine dehydrogenase"/>
    <property type="match status" value="1"/>
</dbReference>
<dbReference type="CDD" id="cd00200">
    <property type="entry name" value="WD40"/>
    <property type="match status" value="1"/>
</dbReference>
<dbReference type="GO" id="GO:0006888">
    <property type="term" value="P:endoplasmic reticulum to Golgi vesicle-mediated transport"/>
    <property type="evidence" value="ECO:0007669"/>
    <property type="project" value="InterPro"/>
</dbReference>
<evidence type="ECO:0000256" key="11">
    <source>
        <dbReference type="PROSITE-ProRule" id="PRU00221"/>
    </source>
</evidence>
<keyword evidence="2 10" id="KW-0813">Transport</keyword>
<evidence type="ECO:0000256" key="10">
    <source>
        <dbReference type="PIRNR" id="PIRNR003354"/>
    </source>
</evidence>
<dbReference type="InterPro" id="IPR001680">
    <property type="entry name" value="WD40_rpt"/>
</dbReference>
<dbReference type="SMART" id="SM00320">
    <property type="entry name" value="WD40"/>
    <property type="match status" value="7"/>
</dbReference>
<dbReference type="PROSITE" id="PS50294">
    <property type="entry name" value="WD_REPEATS_REGION"/>
    <property type="match status" value="5"/>
</dbReference>
<dbReference type="InterPro" id="IPR056176">
    <property type="entry name" value="TPR_COPA_B"/>
</dbReference>